<feature type="region of interest" description="Disordered" evidence="1">
    <location>
        <begin position="40"/>
        <end position="89"/>
    </location>
</feature>
<protein>
    <submittedName>
        <fullName evidence="2">Uncharacterized protein</fullName>
    </submittedName>
</protein>
<reference evidence="2 3" key="1">
    <citation type="submission" date="2019-12" db="EMBL/GenBank/DDBJ databases">
        <authorList>
            <person name="Floudas D."/>
            <person name="Bentzer J."/>
            <person name="Ahren D."/>
            <person name="Johansson T."/>
            <person name="Persson P."/>
            <person name="Tunlid A."/>
        </authorList>
    </citation>
    <scope>NUCLEOTIDE SEQUENCE [LARGE SCALE GENOMIC DNA]</scope>
    <source>
        <strain evidence="2 3">CBS 102.39</strain>
    </source>
</reference>
<comment type="caution">
    <text evidence="2">The sequence shown here is derived from an EMBL/GenBank/DDBJ whole genome shotgun (WGS) entry which is preliminary data.</text>
</comment>
<evidence type="ECO:0000256" key="1">
    <source>
        <dbReference type="SAM" id="MobiDB-lite"/>
    </source>
</evidence>
<name>A0A8H4QY34_9AGAR</name>
<dbReference type="EMBL" id="JAACJL010000016">
    <property type="protein sequence ID" value="KAF4619714.1"/>
    <property type="molecule type" value="Genomic_DNA"/>
</dbReference>
<proteinExistence type="predicted"/>
<gene>
    <name evidence="2" type="ORF">D9613_004816</name>
</gene>
<evidence type="ECO:0000313" key="2">
    <source>
        <dbReference type="EMBL" id="KAF4619714.1"/>
    </source>
</evidence>
<feature type="compositionally biased region" description="Low complexity" evidence="1">
    <location>
        <begin position="51"/>
        <end position="68"/>
    </location>
</feature>
<organism evidence="2 3">
    <name type="scientific">Agrocybe pediades</name>
    <dbReference type="NCBI Taxonomy" id="84607"/>
    <lineage>
        <taxon>Eukaryota</taxon>
        <taxon>Fungi</taxon>
        <taxon>Dikarya</taxon>
        <taxon>Basidiomycota</taxon>
        <taxon>Agaricomycotina</taxon>
        <taxon>Agaricomycetes</taxon>
        <taxon>Agaricomycetidae</taxon>
        <taxon>Agaricales</taxon>
        <taxon>Agaricineae</taxon>
        <taxon>Strophariaceae</taxon>
        <taxon>Agrocybe</taxon>
    </lineage>
</organism>
<evidence type="ECO:0000313" key="3">
    <source>
        <dbReference type="Proteomes" id="UP000521872"/>
    </source>
</evidence>
<sequence length="197" mass="22174">MSMMCSDLDFDFDSFAQSINWDEVHIPHFEDLGWKPVSPKPSTLDSLEELSAPQSPTSSSSSTVPPNTAQLPLENPVPQSPVYPAPRTEITPEKTLARMPLLDKKHKKGTNKSAARERRKELFNPLVMKLSQKAIHNPIYAREKASVKRILASNVPWTRSTVAEYPLDLGFIDSVFRGDTIYAVPTVDFRPLLNEER</sequence>
<dbReference type="AlphaFoldDB" id="A0A8H4QY34"/>
<keyword evidence="3" id="KW-1185">Reference proteome</keyword>
<accession>A0A8H4QY34</accession>
<dbReference type="Proteomes" id="UP000521872">
    <property type="component" value="Unassembled WGS sequence"/>
</dbReference>